<keyword evidence="1" id="KW-0472">Membrane</keyword>
<feature type="transmembrane region" description="Helical" evidence="1">
    <location>
        <begin position="135"/>
        <end position="156"/>
    </location>
</feature>
<evidence type="ECO:0000313" key="2">
    <source>
        <dbReference type="EMBL" id="KAF0750217.1"/>
    </source>
</evidence>
<evidence type="ECO:0000256" key="1">
    <source>
        <dbReference type="SAM" id="Phobius"/>
    </source>
</evidence>
<keyword evidence="1" id="KW-1133">Transmembrane helix</keyword>
<proteinExistence type="predicted"/>
<accession>A0A6G0Y731</accession>
<reference evidence="2 3" key="1">
    <citation type="submission" date="2019-08" db="EMBL/GenBank/DDBJ databases">
        <title>Whole genome of Aphis craccivora.</title>
        <authorList>
            <person name="Voronova N.V."/>
            <person name="Shulinski R.S."/>
            <person name="Bandarenka Y.V."/>
            <person name="Zhorov D.G."/>
            <person name="Warner D."/>
        </authorList>
    </citation>
    <scope>NUCLEOTIDE SEQUENCE [LARGE SCALE GENOMIC DNA]</scope>
    <source>
        <strain evidence="2">180601</strain>
        <tissue evidence="2">Whole Body</tissue>
    </source>
</reference>
<comment type="caution">
    <text evidence="2">The sequence shown here is derived from an EMBL/GenBank/DDBJ whole genome shotgun (WGS) entry which is preliminary data.</text>
</comment>
<evidence type="ECO:0000313" key="3">
    <source>
        <dbReference type="Proteomes" id="UP000478052"/>
    </source>
</evidence>
<dbReference type="Proteomes" id="UP000478052">
    <property type="component" value="Unassembled WGS sequence"/>
</dbReference>
<protein>
    <submittedName>
        <fullName evidence="2">52 kDa repressor of the inhibitor of the protein kinase-like isoform X1</fullName>
    </submittedName>
</protein>
<sequence length="170" mass="19515">MYSVVINPPGDDEALRHLRVDVLFMPVKWTKNTSKELILFSSSGLYIFQKGGGKDNKEKSVIENRVRLKPIDESVIFLGRQNISLRGHHDQSINEGNLLLKEFIILFWLNYKAQHFAEDIIRSDISSQLIFNTQYSVFIICTGIFGFLFYVALILIGKNRIDSVVNVIHL</sequence>
<dbReference type="EMBL" id="VUJU01005800">
    <property type="protein sequence ID" value="KAF0750217.1"/>
    <property type="molecule type" value="Genomic_DNA"/>
</dbReference>
<dbReference type="AlphaFoldDB" id="A0A6G0Y731"/>
<keyword evidence="1" id="KW-0812">Transmembrane</keyword>
<gene>
    <name evidence="2" type="ORF">FWK35_00018174</name>
</gene>
<keyword evidence="3" id="KW-1185">Reference proteome</keyword>
<name>A0A6G0Y731_APHCR</name>
<organism evidence="2 3">
    <name type="scientific">Aphis craccivora</name>
    <name type="common">Cowpea aphid</name>
    <dbReference type="NCBI Taxonomy" id="307492"/>
    <lineage>
        <taxon>Eukaryota</taxon>
        <taxon>Metazoa</taxon>
        <taxon>Ecdysozoa</taxon>
        <taxon>Arthropoda</taxon>
        <taxon>Hexapoda</taxon>
        <taxon>Insecta</taxon>
        <taxon>Pterygota</taxon>
        <taxon>Neoptera</taxon>
        <taxon>Paraneoptera</taxon>
        <taxon>Hemiptera</taxon>
        <taxon>Sternorrhyncha</taxon>
        <taxon>Aphidomorpha</taxon>
        <taxon>Aphidoidea</taxon>
        <taxon>Aphididae</taxon>
        <taxon>Aphidini</taxon>
        <taxon>Aphis</taxon>
        <taxon>Aphis</taxon>
    </lineage>
</organism>